<dbReference type="CDD" id="cd06533">
    <property type="entry name" value="Glyco_transf_WecG_TagA"/>
    <property type="match status" value="1"/>
</dbReference>
<reference evidence="3 4" key="1">
    <citation type="journal article" date="2013" name="Genome Announc.">
        <title>Draft Genome Sequence of Catellicoccus marimammalium, a Novel Species Commonly Found in Gull Feces.</title>
        <authorList>
            <person name="Weigand M.R."/>
            <person name="Ryu H."/>
            <person name="Bozcek L."/>
            <person name="Konstantinidis K.T."/>
            <person name="Santo Domingo J.W."/>
        </authorList>
    </citation>
    <scope>NUCLEOTIDE SEQUENCE [LARGE SCALE GENOMIC DNA]</scope>
    <source>
        <strain evidence="3 4">M35/04/3</strain>
    </source>
</reference>
<evidence type="ECO:0000313" key="4">
    <source>
        <dbReference type="Proteomes" id="UP000016057"/>
    </source>
</evidence>
<dbReference type="eggNOG" id="COG1922">
    <property type="taxonomic scope" value="Bacteria"/>
</dbReference>
<sequence length="247" mass="28104">MKQIESFLGVPVDVITEAEVIQKAKLALQKKEQLRITSVNPQISLECQNHPKAKKYIEEAQIRIPDGIGIVKASRILGGKIIERVTGYDVMVKLLSLANEEKKKIFLYGAKPDVVLAAKKEIEREYPFLSVVGAVDGYGSLSEEELVQKIQETQPDFLFVALGFPKQEEWIERNCAQLGSMIIEDVGGSFDVISGFVSRAPEWIQKIHCEWLYRSLTQKGKWMRIVQVPIFLGKIYRQKLKRKDEVN</sequence>
<dbReference type="PANTHER" id="PTHR34136:SF1">
    <property type="entry name" value="UDP-N-ACETYL-D-MANNOSAMINURONIC ACID TRANSFERASE"/>
    <property type="match status" value="1"/>
</dbReference>
<dbReference type="EMBL" id="AMYT01000017">
    <property type="protein sequence ID" value="EKU27461.1"/>
    <property type="molecule type" value="Genomic_DNA"/>
</dbReference>
<gene>
    <name evidence="3" type="ORF">C683_0792</name>
</gene>
<dbReference type="AlphaFoldDB" id="K8ZPF9"/>
<evidence type="ECO:0000256" key="1">
    <source>
        <dbReference type="ARBA" id="ARBA00022676"/>
    </source>
</evidence>
<dbReference type="NCBIfam" id="TIGR00696">
    <property type="entry name" value="wecG_tagA_cpsF"/>
    <property type="match status" value="1"/>
</dbReference>
<protein>
    <submittedName>
        <fullName evidence="3">N-acetylmannosaminyltransferase</fullName>
        <ecNumber evidence="3">2.4.1.187</ecNumber>
    </submittedName>
</protein>
<keyword evidence="4" id="KW-1185">Reference proteome</keyword>
<accession>K8ZPF9</accession>
<evidence type="ECO:0000313" key="3">
    <source>
        <dbReference type="EMBL" id="EKU27461.1"/>
    </source>
</evidence>
<dbReference type="EC" id="2.4.1.187" evidence="3"/>
<dbReference type="PATRIC" id="fig|1234409.3.peg.743"/>
<dbReference type="GO" id="GO:0047244">
    <property type="term" value="F:N-acetylglucosaminyldiphosphoundecaprenol N-acetyl-beta-D-mannosaminyltransferase activity"/>
    <property type="evidence" value="ECO:0007669"/>
    <property type="project" value="UniProtKB-EC"/>
</dbReference>
<comment type="caution">
    <text evidence="3">The sequence shown here is derived from an EMBL/GenBank/DDBJ whole genome shotgun (WGS) entry which is preliminary data.</text>
</comment>
<dbReference type="OrthoDB" id="9771846at2"/>
<dbReference type="RefSeq" id="WP_009490249.1">
    <property type="nucleotide sequence ID" value="NZ_AMYT01000017.1"/>
</dbReference>
<proteinExistence type="predicted"/>
<dbReference type="InterPro" id="IPR004629">
    <property type="entry name" value="WecG_TagA_CpsF"/>
</dbReference>
<dbReference type="Pfam" id="PF03808">
    <property type="entry name" value="Glyco_tran_WecG"/>
    <property type="match status" value="1"/>
</dbReference>
<evidence type="ECO:0000256" key="2">
    <source>
        <dbReference type="ARBA" id="ARBA00022679"/>
    </source>
</evidence>
<keyword evidence="1 3" id="KW-0328">Glycosyltransferase</keyword>
<keyword evidence="2 3" id="KW-0808">Transferase</keyword>
<name>K8ZPF9_9ENTE</name>
<dbReference type="STRING" id="1234409.C683_0792"/>
<organism evidence="3 4">
    <name type="scientific">Catellicoccus marimammalium M35/04/3</name>
    <dbReference type="NCBI Taxonomy" id="1234409"/>
    <lineage>
        <taxon>Bacteria</taxon>
        <taxon>Bacillati</taxon>
        <taxon>Bacillota</taxon>
        <taxon>Bacilli</taxon>
        <taxon>Lactobacillales</taxon>
        <taxon>Enterococcaceae</taxon>
        <taxon>Catellicoccus</taxon>
    </lineage>
</organism>
<dbReference type="Proteomes" id="UP000016057">
    <property type="component" value="Unassembled WGS sequence"/>
</dbReference>
<dbReference type="PANTHER" id="PTHR34136">
    <property type="match status" value="1"/>
</dbReference>